<dbReference type="Pfam" id="PF04967">
    <property type="entry name" value="HTH_10"/>
    <property type="match status" value="1"/>
</dbReference>
<proteinExistence type="predicted"/>
<dbReference type="PANTHER" id="PTHR34236">
    <property type="entry name" value="DIMETHYL SULFOXIDE REDUCTASE TRANSCRIPTIONAL ACTIVATOR"/>
    <property type="match status" value="1"/>
</dbReference>
<dbReference type="EMBL" id="JBHTAH010000008">
    <property type="protein sequence ID" value="MFC7070140.1"/>
    <property type="molecule type" value="Genomic_DNA"/>
</dbReference>
<dbReference type="PANTHER" id="PTHR34236:SF1">
    <property type="entry name" value="DIMETHYL SULFOXIDE REDUCTASE TRANSCRIPTIONAL ACTIVATOR"/>
    <property type="match status" value="1"/>
</dbReference>
<comment type="caution">
    <text evidence="4">The sequence shown here is derived from an EMBL/GenBank/DDBJ whole genome shotgun (WGS) entry which is preliminary data.</text>
</comment>
<evidence type="ECO:0000256" key="1">
    <source>
        <dbReference type="ARBA" id="ARBA00023015"/>
    </source>
</evidence>
<evidence type="ECO:0000259" key="3">
    <source>
        <dbReference type="Pfam" id="PF04967"/>
    </source>
</evidence>
<keyword evidence="5" id="KW-1185">Reference proteome</keyword>
<evidence type="ECO:0000313" key="4">
    <source>
        <dbReference type="EMBL" id="MFC7070140.1"/>
    </source>
</evidence>
<dbReference type="InterPro" id="IPR007050">
    <property type="entry name" value="HTH_bacterioopsin"/>
</dbReference>
<dbReference type="AlphaFoldDB" id="A0ABD5WCD8"/>
<keyword evidence="2" id="KW-0804">Transcription</keyword>
<gene>
    <name evidence="4" type="ORF">ACFQL9_10855</name>
</gene>
<evidence type="ECO:0000313" key="5">
    <source>
        <dbReference type="Proteomes" id="UP001596461"/>
    </source>
</evidence>
<organism evidence="4 5">
    <name type="scientific">Halobaculum lipolyticum</name>
    <dbReference type="NCBI Taxonomy" id="3032001"/>
    <lineage>
        <taxon>Archaea</taxon>
        <taxon>Methanobacteriati</taxon>
        <taxon>Methanobacteriota</taxon>
        <taxon>Stenosarchaea group</taxon>
        <taxon>Halobacteria</taxon>
        <taxon>Halobacteriales</taxon>
        <taxon>Haloferacaceae</taxon>
        <taxon>Halobaculum</taxon>
    </lineage>
</organism>
<protein>
    <submittedName>
        <fullName evidence="4">Helix-turn-helix domain-containing protein</fullName>
    </submittedName>
</protein>
<accession>A0ABD5WCD8</accession>
<feature type="domain" description="HTH bat-type" evidence="3">
    <location>
        <begin position="150"/>
        <end position="200"/>
    </location>
</feature>
<keyword evidence="1" id="KW-0805">Transcription regulation</keyword>
<reference evidence="4 5" key="1">
    <citation type="journal article" date="2019" name="Int. J. Syst. Evol. Microbiol.">
        <title>The Global Catalogue of Microorganisms (GCM) 10K type strain sequencing project: providing services to taxonomists for standard genome sequencing and annotation.</title>
        <authorList>
            <consortium name="The Broad Institute Genomics Platform"/>
            <consortium name="The Broad Institute Genome Sequencing Center for Infectious Disease"/>
            <person name="Wu L."/>
            <person name="Ma J."/>
        </authorList>
    </citation>
    <scope>NUCLEOTIDE SEQUENCE [LARGE SCALE GENOMIC DNA]</scope>
    <source>
        <strain evidence="4 5">DT31</strain>
    </source>
</reference>
<dbReference type="RefSeq" id="WP_284033022.1">
    <property type="nucleotide sequence ID" value="NZ_CP126154.1"/>
</dbReference>
<dbReference type="Proteomes" id="UP001596461">
    <property type="component" value="Unassembled WGS sequence"/>
</dbReference>
<name>A0ABD5WCD8_9EURY</name>
<sequence>MIRARFRLWLSDDLWISDVSRSFPNASLRLLAGAPVDDRTLELGETRADDPHAVVSAIEDHPDVLAHELLYCDAERSLSKYETRDQALFEFLGGSSLLPEFPLLVENGTMTFGITATRADFEEFGDRLDASELRYDLLSVTHREDGSDLLTDRQLECLTVAEQMGYFEVPRECTLAEVADALDVDTSTASETIRRGSARVLNEFLLER</sequence>
<evidence type="ECO:0000256" key="2">
    <source>
        <dbReference type="ARBA" id="ARBA00023163"/>
    </source>
</evidence>
<dbReference type="GeneID" id="81124933"/>